<feature type="domain" description="AAA-ATPase-like" evidence="1">
    <location>
        <begin position="11"/>
        <end position="206"/>
    </location>
</feature>
<dbReference type="SUPFAM" id="SSF52540">
    <property type="entry name" value="P-loop containing nucleoside triphosphate hydrolases"/>
    <property type="match status" value="1"/>
</dbReference>
<keyword evidence="2" id="KW-0067">ATP-binding</keyword>
<dbReference type="Pfam" id="PF08011">
    <property type="entry name" value="PDDEXK_9"/>
    <property type="match status" value="1"/>
</dbReference>
<dbReference type="PANTHER" id="PTHR34825">
    <property type="entry name" value="CONSERVED PROTEIN, WITH A WEAK D-GALACTARATE DEHYDRATASE/ALTRONATE HYDROLASE DOMAIN"/>
    <property type="match status" value="1"/>
</dbReference>
<accession>A0A9D2U5U2</accession>
<dbReference type="PANTHER" id="PTHR34825:SF1">
    <property type="entry name" value="AAA-ATPASE-LIKE DOMAIN-CONTAINING PROTEIN"/>
    <property type="match status" value="1"/>
</dbReference>
<protein>
    <submittedName>
        <fullName evidence="2">ATP-binding protein</fullName>
    </submittedName>
</protein>
<dbReference type="Gene3D" id="3.40.50.300">
    <property type="entry name" value="P-loop containing nucleotide triphosphate hydrolases"/>
    <property type="match status" value="1"/>
</dbReference>
<gene>
    <name evidence="2" type="ORF">H9910_04745</name>
</gene>
<name>A0A9D2U5U2_9FIRM</name>
<proteinExistence type="predicted"/>
<sequence length="529" mass="60537">MGRYLNLGNAGFQSIRKGLYVDKTGLIEFINSTLGTKDKLTCVSRPRRFGKSFATQMLCAYYDKSCDSRMLFQDLKIAKSDTFDNYLNKYNVIYLDITWFISTAEKLDNLVKYMQEEIVCELNEAFPSVTSEKCSLPIALSDICDAEGIKFIVIIDEWDALFREAKDDTDLQKEYLQLLRGLFKSSLTDKMIEAAYITGILPIKKYGTQSALTDFREYTMIQPQMLAEYVGFTEEEVKYLCRENNLDFEDAKTWYDGYSFSRLHSVYSPNSVIQAVRSGEFGDYWTETETYESLKSYIDLNLDGLKDAVISMLGGLSTRINTRTFQNDMLNINSKDDALTLLIHLGYLAYDNERKEVYIPNQEVADEFRNSVEYSNWEGVSAALEASDRLLDATLRMDADQVAEEMDKAHMANTSILTYNNELSLSCVIAIAYYTARREYTMIRELPSGKGFADIAFVPRRHSSKPAFIVELKWDRSSAGAVSQIRSKQYEGALAEYKDNLLLVGINYNRKNKRHECVIEKSSQNLIIP</sequence>
<dbReference type="InterPro" id="IPR018631">
    <property type="entry name" value="AAA-ATPase-like_dom"/>
</dbReference>
<dbReference type="GO" id="GO:0005524">
    <property type="term" value="F:ATP binding"/>
    <property type="evidence" value="ECO:0007669"/>
    <property type="project" value="UniProtKB-KW"/>
</dbReference>
<keyword evidence="2" id="KW-0547">Nucleotide-binding</keyword>
<dbReference type="Pfam" id="PF09820">
    <property type="entry name" value="AAA-ATPase_like"/>
    <property type="match status" value="1"/>
</dbReference>
<evidence type="ECO:0000259" key="1">
    <source>
        <dbReference type="Pfam" id="PF09820"/>
    </source>
</evidence>
<dbReference type="AlphaFoldDB" id="A0A9D2U5U2"/>
<organism evidence="2 3">
    <name type="scientific">Candidatus Mediterraneibacter quadrami</name>
    <dbReference type="NCBI Taxonomy" id="2838684"/>
    <lineage>
        <taxon>Bacteria</taxon>
        <taxon>Bacillati</taxon>
        <taxon>Bacillota</taxon>
        <taxon>Clostridia</taxon>
        <taxon>Lachnospirales</taxon>
        <taxon>Lachnospiraceae</taxon>
        <taxon>Mediterraneibacter</taxon>
    </lineage>
</organism>
<comment type="caution">
    <text evidence="2">The sequence shown here is derived from an EMBL/GenBank/DDBJ whole genome shotgun (WGS) entry which is preliminary data.</text>
</comment>
<dbReference type="Proteomes" id="UP000823909">
    <property type="component" value="Unassembled WGS sequence"/>
</dbReference>
<reference evidence="2" key="1">
    <citation type="journal article" date="2021" name="PeerJ">
        <title>Extensive microbial diversity within the chicken gut microbiome revealed by metagenomics and culture.</title>
        <authorList>
            <person name="Gilroy R."/>
            <person name="Ravi A."/>
            <person name="Getino M."/>
            <person name="Pursley I."/>
            <person name="Horton D.L."/>
            <person name="Alikhan N.F."/>
            <person name="Baker D."/>
            <person name="Gharbi K."/>
            <person name="Hall N."/>
            <person name="Watson M."/>
            <person name="Adriaenssens E.M."/>
            <person name="Foster-Nyarko E."/>
            <person name="Jarju S."/>
            <person name="Secka A."/>
            <person name="Antonio M."/>
            <person name="Oren A."/>
            <person name="Chaudhuri R.R."/>
            <person name="La Ragione R."/>
            <person name="Hildebrand F."/>
            <person name="Pallen M.J."/>
        </authorList>
    </citation>
    <scope>NUCLEOTIDE SEQUENCE</scope>
    <source>
        <strain evidence="2">ChiBcec15-3976</strain>
    </source>
</reference>
<evidence type="ECO:0000313" key="3">
    <source>
        <dbReference type="Proteomes" id="UP000823909"/>
    </source>
</evidence>
<evidence type="ECO:0000313" key="2">
    <source>
        <dbReference type="EMBL" id="HJD42301.1"/>
    </source>
</evidence>
<dbReference type="InterPro" id="IPR012547">
    <property type="entry name" value="PDDEXK_9"/>
</dbReference>
<dbReference type="EMBL" id="DWUU01000027">
    <property type="protein sequence ID" value="HJD42301.1"/>
    <property type="molecule type" value="Genomic_DNA"/>
</dbReference>
<dbReference type="InterPro" id="IPR027417">
    <property type="entry name" value="P-loop_NTPase"/>
</dbReference>
<reference evidence="2" key="2">
    <citation type="submission" date="2021-04" db="EMBL/GenBank/DDBJ databases">
        <authorList>
            <person name="Gilroy R."/>
        </authorList>
    </citation>
    <scope>NUCLEOTIDE SEQUENCE</scope>
    <source>
        <strain evidence="2">ChiBcec15-3976</strain>
    </source>
</reference>